<organism evidence="1 2">
    <name type="scientific">Botryotinia convoluta</name>
    <dbReference type="NCBI Taxonomy" id="54673"/>
    <lineage>
        <taxon>Eukaryota</taxon>
        <taxon>Fungi</taxon>
        <taxon>Dikarya</taxon>
        <taxon>Ascomycota</taxon>
        <taxon>Pezizomycotina</taxon>
        <taxon>Leotiomycetes</taxon>
        <taxon>Helotiales</taxon>
        <taxon>Sclerotiniaceae</taxon>
        <taxon>Botryotinia</taxon>
    </lineage>
</organism>
<gene>
    <name evidence="1" type="ORF">BCON_0064g00420</name>
</gene>
<sequence>MTCTVVQLINTASSGPTDSTKHEFVASKLGRGENLDAAIYAVQPIIMIMTKIYFCSPAAWKVYDQIFVPIIFSNAIAIAFCGPALDSSLQRDPPDLMKIKL</sequence>
<keyword evidence="2" id="KW-1185">Reference proteome</keyword>
<comment type="caution">
    <text evidence="1">The sequence shown here is derived from an EMBL/GenBank/DDBJ whole genome shotgun (WGS) entry which is preliminary data.</text>
</comment>
<proteinExistence type="predicted"/>
<reference evidence="1 2" key="1">
    <citation type="submission" date="2017-12" db="EMBL/GenBank/DDBJ databases">
        <title>Comparative genomics of Botrytis spp.</title>
        <authorList>
            <person name="Valero-Jimenez C.A."/>
            <person name="Tapia P."/>
            <person name="Veloso J."/>
            <person name="Silva-Moreno E."/>
            <person name="Staats M."/>
            <person name="Valdes J.H."/>
            <person name="Van Kan J.A.L."/>
        </authorList>
    </citation>
    <scope>NUCLEOTIDE SEQUENCE [LARGE SCALE GENOMIC DNA]</scope>
    <source>
        <strain evidence="1 2">MUCL11595</strain>
    </source>
</reference>
<dbReference type="Proteomes" id="UP000297527">
    <property type="component" value="Unassembled WGS sequence"/>
</dbReference>
<evidence type="ECO:0000313" key="2">
    <source>
        <dbReference type="Proteomes" id="UP000297527"/>
    </source>
</evidence>
<name>A0A4Z1IDB8_9HELO</name>
<accession>A0A4Z1IDB8</accession>
<protein>
    <submittedName>
        <fullName evidence="1">Uncharacterized protein</fullName>
    </submittedName>
</protein>
<dbReference type="AlphaFoldDB" id="A0A4Z1IDB8"/>
<evidence type="ECO:0000313" key="1">
    <source>
        <dbReference type="EMBL" id="TGO57572.1"/>
    </source>
</evidence>
<dbReference type="EMBL" id="PQXN01000064">
    <property type="protein sequence ID" value="TGO57572.1"/>
    <property type="molecule type" value="Genomic_DNA"/>
</dbReference>